<evidence type="ECO:0000313" key="1">
    <source>
        <dbReference type="EMBL" id="KAJ9589988.1"/>
    </source>
</evidence>
<proteinExistence type="predicted"/>
<protein>
    <submittedName>
        <fullName evidence="1">Uncharacterized protein</fullName>
    </submittedName>
</protein>
<sequence length="191" mass="21674">FRTAWQRFLGVPVTDETMGDKTGRISTMNSHKKYDITLTSRPKRSPKFLTFFSKSPSNSCSPTRSVTITTTIVPCSEVNRNTSRLSPVGSAEETSPTIRHYSESNKLDNLNILSKFPGSWKKNITVLRISNEDQDDGDSETMPNVKVDIYQDLSLDEFEMGEDITDKEHTSRSKKGNKVVDLWQDYIGQNR</sequence>
<dbReference type="EMBL" id="JASPKZ010004578">
    <property type="protein sequence ID" value="KAJ9589988.1"/>
    <property type="molecule type" value="Genomic_DNA"/>
</dbReference>
<accession>A0AAD8A203</accession>
<feature type="non-terminal residue" evidence="1">
    <location>
        <position position="1"/>
    </location>
</feature>
<dbReference type="Proteomes" id="UP001233999">
    <property type="component" value="Unassembled WGS sequence"/>
</dbReference>
<gene>
    <name evidence="1" type="ORF">L9F63_016880</name>
</gene>
<name>A0AAD8A203_DIPPU</name>
<reference evidence="1" key="1">
    <citation type="journal article" date="2023" name="IScience">
        <title>Live-bearing cockroach genome reveals convergent evolutionary mechanisms linked to viviparity in insects and beyond.</title>
        <authorList>
            <person name="Fouks B."/>
            <person name="Harrison M.C."/>
            <person name="Mikhailova A.A."/>
            <person name="Marchal E."/>
            <person name="English S."/>
            <person name="Carruthers M."/>
            <person name="Jennings E.C."/>
            <person name="Chiamaka E.L."/>
            <person name="Frigard R.A."/>
            <person name="Pippel M."/>
            <person name="Attardo G.M."/>
            <person name="Benoit J.B."/>
            <person name="Bornberg-Bauer E."/>
            <person name="Tobe S.S."/>
        </authorList>
    </citation>
    <scope>NUCLEOTIDE SEQUENCE</scope>
    <source>
        <strain evidence="1">Stay&amp;Tobe</strain>
    </source>
</reference>
<feature type="non-terminal residue" evidence="1">
    <location>
        <position position="191"/>
    </location>
</feature>
<comment type="caution">
    <text evidence="1">The sequence shown here is derived from an EMBL/GenBank/DDBJ whole genome shotgun (WGS) entry which is preliminary data.</text>
</comment>
<evidence type="ECO:0000313" key="2">
    <source>
        <dbReference type="Proteomes" id="UP001233999"/>
    </source>
</evidence>
<dbReference type="AlphaFoldDB" id="A0AAD8A203"/>
<organism evidence="1 2">
    <name type="scientific">Diploptera punctata</name>
    <name type="common">Pacific beetle cockroach</name>
    <dbReference type="NCBI Taxonomy" id="6984"/>
    <lineage>
        <taxon>Eukaryota</taxon>
        <taxon>Metazoa</taxon>
        <taxon>Ecdysozoa</taxon>
        <taxon>Arthropoda</taxon>
        <taxon>Hexapoda</taxon>
        <taxon>Insecta</taxon>
        <taxon>Pterygota</taxon>
        <taxon>Neoptera</taxon>
        <taxon>Polyneoptera</taxon>
        <taxon>Dictyoptera</taxon>
        <taxon>Blattodea</taxon>
        <taxon>Blaberoidea</taxon>
        <taxon>Blaberidae</taxon>
        <taxon>Diplopterinae</taxon>
        <taxon>Diploptera</taxon>
    </lineage>
</organism>
<reference evidence="1" key="2">
    <citation type="submission" date="2023-05" db="EMBL/GenBank/DDBJ databases">
        <authorList>
            <person name="Fouks B."/>
        </authorList>
    </citation>
    <scope>NUCLEOTIDE SEQUENCE</scope>
    <source>
        <strain evidence="1">Stay&amp;Tobe</strain>
        <tissue evidence="1">Testes</tissue>
    </source>
</reference>
<keyword evidence="2" id="KW-1185">Reference proteome</keyword>